<evidence type="ECO:0000313" key="3">
    <source>
        <dbReference type="Proteomes" id="UP000740926"/>
    </source>
</evidence>
<feature type="compositionally biased region" description="Low complexity" evidence="1">
    <location>
        <begin position="8"/>
        <end position="28"/>
    </location>
</feature>
<feature type="compositionally biased region" description="Basic and acidic residues" evidence="1">
    <location>
        <begin position="46"/>
        <end position="74"/>
    </location>
</feature>
<dbReference type="Proteomes" id="UP000740926">
    <property type="component" value="Unassembled WGS sequence"/>
</dbReference>
<reference evidence="2 3" key="1">
    <citation type="journal article" date="2020" name="Microb. Genom.">
        <title>Genetic diversity of clinical and environmental Mucorales isolates obtained from an investigation of mucormycosis cases among solid organ transplant recipients.</title>
        <authorList>
            <person name="Nguyen M.H."/>
            <person name="Kaul D."/>
            <person name="Muto C."/>
            <person name="Cheng S.J."/>
            <person name="Richter R.A."/>
            <person name="Bruno V.M."/>
            <person name="Liu G."/>
            <person name="Beyhan S."/>
            <person name="Sundermann A.J."/>
            <person name="Mounaud S."/>
            <person name="Pasculle A.W."/>
            <person name="Nierman W.C."/>
            <person name="Driscoll E."/>
            <person name="Cumbie R."/>
            <person name="Clancy C.J."/>
            <person name="Dupont C.L."/>
        </authorList>
    </citation>
    <scope>NUCLEOTIDE SEQUENCE [LARGE SCALE GENOMIC DNA]</scope>
    <source>
        <strain evidence="2 3">GL24</strain>
    </source>
</reference>
<evidence type="ECO:0000256" key="1">
    <source>
        <dbReference type="SAM" id="MobiDB-lite"/>
    </source>
</evidence>
<feature type="compositionally biased region" description="Basic and acidic residues" evidence="1">
    <location>
        <begin position="148"/>
        <end position="163"/>
    </location>
</feature>
<dbReference type="EMBL" id="JAANIU010009377">
    <property type="protein sequence ID" value="KAG1533242.1"/>
    <property type="molecule type" value="Genomic_DNA"/>
</dbReference>
<dbReference type="AlphaFoldDB" id="A0A9P7C2R7"/>
<comment type="caution">
    <text evidence="2">The sequence shown here is derived from an EMBL/GenBank/DDBJ whole genome shotgun (WGS) entry which is preliminary data.</text>
</comment>
<sequence length="163" mass="17687">MKRCSTCARTTSTGAPPTSAGSPATATSRAELSGYLALLERDRQAQGEHLLHRSDRHPCADARGRGAGEEDVARRAAPAWQRRRADQSGSLAMVLRGGRRQPLPDRRYLVADRNRRHPDLAAGRCDGPHAGLGHPALLRRAAGAGQCRWRDPGRPDRGQPDHP</sequence>
<feature type="region of interest" description="Disordered" evidence="1">
    <location>
        <begin position="46"/>
        <end position="107"/>
    </location>
</feature>
<keyword evidence="3" id="KW-1185">Reference proteome</keyword>
<feature type="region of interest" description="Disordered" evidence="1">
    <location>
        <begin position="1"/>
        <end position="28"/>
    </location>
</feature>
<protein>
    <submittedName>
        <fullName evidence="2">Uncharacterized protein</fullName>
    </submittedName>
</protein>
<gene>
    <name evidence="2" type="ORF">G6F50_015936</name>
</gene>
<feature type="region of interest" description="Disordered" evidence="1">
    <location>
        <begin position="142"/>
        <end position="163"/>
    </location>
</feature>
<accession>A0A9P7C2R7</accession>
<organism evidence="2 3">
    <name type="scientific">Rhizopus delemar</name>
    <dbReference type="NCBI Taxonomy" id="936053"/>
    <lineage>
        <taxon>Eukaryota</taxon>
        <taxon>Fungi</taxon>
        <taxon>Fungi incertae sedis</taxon>
        <taxon>Mucoromycota</taxon>
        <taxon>Mucoromycotina</taxon>
        <taxon>Mucoromycetes</taxon>
        <taxon>Mucorales</taxon>
        <taxon>Mucorineae</taxon>
        <taxon>Rhizopodaceae</taxon>
        <taxon>Rhizopus</taxon>
    </lineage>
</organism>
<proteinExistence type="predicted"/>
<evidence type="ECO:0000313" key="2">
    <source>
        <dbReference type="EMBL" id="KAG1533242.1"/>
    </source>
</evidence>
<name>A0A9P7C2R7_9FUNG</name>